<comment type="similarity">
    <text evidence="4">Belongs to the metallo-dependent hydrolases superfamily. MTA/SAH deaminase family.</text>
</comment>
<dbReference type="HAMAP" id="MF_01281">
    <property type="entry name" value="MTA_SAH_deamin"/>
    <property type="match status" value="1"/>
</dbReference>
<dbReference type="EC" id="3.5.4.31" evidence="4"/>
<dbReference type="Proteomes" id="UP001596002">
    <property type="component" value="Unassembled WGS sequence"/>
</dbReference>
<feature type="binding site" evidence="4">
    <location>
        <position position="210"/>
    </location>
    <ligand>
        <name>Zn(2+)</name>
        <dbReference type="ChEBI" id="CHEBI:29105"/>
    </ligand>
</feature>
<evidence type="ECO:0000256" key="3">
    <source>
        <dbReference type="ARBA" id="ARBA00022833"/>
    </source>
</evidence>
<comment type="catalytic activity">
    <reaction evidence="4">
        <text>S-methyl-5'-thioadenosine + H2O + H(+) = S-methyl-5'-thioinosine + NH4(+)</text>
        <dbReference type="Rhea" id="RHEA:25025"/>
        <dbReference type="ChEBI" id="CHEBI:15377"/>
        <dbReference type="ChEBI" id="CHEBI:15378"/>
        <dbReference type="ChEBI" id="CHEBI:17509"/>
        <dbReference type="ChEBI" id="CHEBI:28938"/>
        <dbReference type="ChEBI" id="CHEBI:48595"/>
        <dbReference type="EC" id="3.5.4.31"/>
    </reaction>
</comment>
<evidence type="ECO:0000256" key="2">
    <source>
        <dbReference type="ARBA" id="ARBA00022801"/>
    </source>
</evidence>
<dbReference type="InterPro" id="IPR032466">
    <property type="entry name" value="Metal_Hydrolase"/>
</dbReference>
<dbReference type="Pfam" id="PF01979">
    <property type="entry name" value="Amidohydro_1"/>
    <property type="match status" value="1"/>
</dbReference>
<comment type="caution">
    <text evidence="6">The sequence shown here is derived from an EMBL/GenBank/DDBJ whole genome shotgun (WGS) entry which is preliminary data.</text>
</comment>
<comment type="function">
    <text evidence="4">Catalyzes the deamination of 5-methylthioadenosine and S-adenosyl-L-homocysteine into 5-methylthioinosine and S-inosyl-L-homocysteine, respectively. Is also able to deaminate adenosine.</text>
</comment>
<dbReference type="CDD" id="cd01298">
    <property type="entry name" value="ATZ_TRZ_like"/>
    <property type="match status" value="1"/>
</dbReference>
<evidence type="ECO:0000259" key="5">
    <source>
        <dbReference type="Pfam" id="PF01979"/>
    </source>
</evidence>
<reference evidence="7" key="1">
    <citation type="journal article" date="2019" name="Int. J. Syst. Evol. Microbiol.">
        <title>The Global Catalogue of Microorganisms (GCM) 10K type strain sequencing project: providing services to taxonomists for standard genome sequencing and annotation.</title>
        <authorList>
            <consortium name="The Broad Institute Genomics Platform"/>
            <consortium name="The Broad Institute Genome Sequencing Center for Infectious Disease"/>
            <person name="Wu L."/>
            <person name="Ma J."/>
        </authorList>
    </citation>
    <scope>NUCLEOTIDE SEQUENCE [LARGE SCALE GENOMIC DNA]</scope>
    <source>
        <strain evidence="7">WYCCWR 12678</strain>
    </source>
</reference>
<dbReference type="Gene3D" id="2.30.40.10">
    <property type="entry name" value="Urease, subunit C, domain 1"/>
    <property type="match status" value="1"/>
</dbReference>
<feature type="domain" description="Amidohydrolase-related" evidence="5">
    <location>
        <begin position="56"/>
        <end position="402"/>
    </location>
</feature>
<comment type="cofactor">
    <cofactor evidence="4">
        <name>Zn(2+)</name>
        <dbReference type="ChEBI" id="CHEBI:29105"/>
    </cofactor>
    <text evidence="4">Binds 1 zinc ion per subunit.</text>
</comment>
<dbReference type="Gene3D" id="3.20.20.140">
    <property type="entry name" value="Metal-dependent hydrolases"/>
    <property type="match status" value="1"/>
</dbReference>
<comment type="caution">
    <text evidence="4">Lacks conserved residue(s) required for the propagation of feature annotation.</text>
</comment>
<keyword evidence="2 4" id="KW-0378">Hydrolase</keyword>
<dbReference type="InterPro" id="IPR011059">
    <property type="entry name" value="Metal-dep_hydrolase_composite"/>
</dbReference>
<feature type="binding site" evidence="4">
    <location>
        <position position="66"/>
    </location>
    <ligand>
        <name>Zn(2+)</name>
        <dbReference type="ChEBI" id="CHEBI:29105"/>
    </ligand>
</feature>
<evidence type="ECO:0000256" key="1">
    <source>
        <dbReference type="ARBA" id="ARBA00022723"/>
    </source>
</evidence>
<dbReference type="SUPFAM" id="SSF51556">
    <property type="entry name" value="Metallo-dependent hydrolases"/>
    <property type="match status" value="1"/>
</dbReference>
<gene>
    <name evidence="4" type="primary">mtaD</name>
    <name evidence="6" type="ORF">ACFO8Q_16720</name>
</gene>
<feature type="binding site" evidence="4">
    <location>
        <position position="298"/>
    </location>
    <ligand>
        <name>Zn(2+)</name>
        <dbReference type="ChEBI" id="CHEBI:29105"/>
    </ligand>
</feature>
<name>A0ABV9Q661_9BACL</name>
<dbReference type="PANTHER" id="PTHR43794:SF11">
    <property type="entry name" value="AMIDOHYDROLASE-RELATED DOMAIN-CONTAINING PROTEIN"/>
    <property type="match status" value="1"/>
</dbReference>
<keyword evidence="7" id="KW-1185">Reference proteome</keyword>
<dbReference type="EMBL" id="JBHSHC010000112">
    <property type="protein sequence ID" value="MFC4768982.1"/>
    <property type="molecule type" value="Genomic_DNA"/>
</dbReference>
<keyword evidence="3 4" id="KW-0862">Zinc</keyword>
<organism evidence="6 7">
    <name type="scientific">Effusibacillus consociatus</name>
    <dbReference type="NCBI Taxonomy" id="1117041"/>
    <lineage>
        <taxon>Bacteria</taxon>
        <taxon>Bacillati</taxon>
        <taxon>Bacillota</taxon>
        <taxon>Bacilli</taxon>
        <taxon>Bacillales</taxon>
        <taxon>Alicyclobacillaceae</taxon>
        <taxon>Effusibacillus</taxon>
    </lineage>
</organism>
<comment type="catalytic activity">
    <reaction evidence="4">
        <text>S-adenosyl-L-homocysteine + H2O + H(+) = S-inosyl-L-homocysteine + NH4(+)</text>
        <dbReference type="Rhea" id="RHEA:20716"/>
        <dbReference type="ChEBI" id="CHEBI:15377"/>
        <dbReference type="ChEBI" id="CHEBI:15378"/>
        <dbReference type="ChEBI" id="CHEBI:28938"/>
        <dbReference type="ChEBI" id="CHEBI:57856"/>
        <dbReference type="ChEBI" id="CHEBI:57985"/>
        <dbReference type="EC" id="3.5.4.28"/>
    </reaction>
</comment>
<evidence type="ECO:0000256" key="4">
    <source>
        <dbReference type="HAMAP-Rule" id="MF_01281"/>
    </source>
</evidence>
<dbReference type="InterPro" id="IPR050287">
    <property type="entry name" value="MTA/SAH_deaminase"/>
</dbReference>
<dbReference type="SUPFAM" id="SSF51338">
    <property type="entry name" value="Composite domain of metallo-dependent hydrolases"/>
    <property type="match status" value="1"/>
</dbReference>
<evidence type="ECO:0000313" key="7">
    <source>
        <dbReference type="Proteomes" id="UP001596002"/>
    </source>
</evidence>
<feature type="binding site" evidence="4">
    <location>
        <position position="145"/>
    </location>
    <ligand>
        <name>substrate</name>
    </ligand>
</feature>
<keyword evidence="1 4" id="KW-0479">Metal-binding</keyword>
<feature type="binding site" evidence="4">
    <location>
        <position position="93"/>
    </location>
    <ligand>
        <name>substrate</name>
    </ligand>
</feature>
<dbReference type="PANTHER" id="PTHR43794">
    <property type="entry name" value="AMINOHYDROLASE SSNA-RELATED"/>
    <property type="match status" value="1"/>
</dbReference>
<feature type="binding site" evidence="4">
    <location>
        <position position="64"/>
    </location>
    <ligand>
        <name>Zn(2+)</name>
        <dbReference type="ChEBI" id="CHEBI:29105"/>
    </ligand>
</feature>
<dbReference type="EC" id="3.5.4.28" evidence="4"/>
<accession>A0ABV9Q661</accession>
<sequence length="429" mass="47467">MATLIKNATILTMTEESWMDKGYIVLEDNRIQEVGSGDYTGTQPMEKEIDASGKVAMPGLVNTHGHAAMVLLRGYADDLPLMEWLQTKCWPIEDKMTEEDIYWGTQLAILEMLKTGTTCFTDMYFHMDAVARSVEETGIRAVLSRGMIGFPQKGEQAIAESRAFVKKWNGAANGRIRTLLGPHAPYTCPPDYLKRVVELSEELNVPLQIHLSETSGEVEGCMAEHGCTPIQLMERVDLFQRPTLAAHCVHVTDEDIDIMARYDVRVAHNPDSNLKLGSGVAPAVKMLQKGVTVGLGTDGAASNNNLDMFEEMRQAAMIHKGVGLDPIAVSAFKALQMATVDGARAVFLEEKLGTLQAGAIADLILIDYNRPYYYPRHNLIAHLVYAGQSGDVTDVIIDGKLVVENRKVLTMDEEKIYREVETVCNRLFS</sequence>
<proteinExistence type="inferred from homology"/>
<dbReference type="RefSeq" id="WP_380026955.1">
    <property type="nucleotide sequence ID" value="NZ_JBHSHC010000112.1"/>
</dbReference>
<dbReference type="InterPro" id="IPR023512">
    <property type="entry name" value="Deaminase_MtaD/DadD"/>
</dbReference>
<dbReference type="InterPro" id="IPR006680">
    <property type="entry name" value="Amidohydro-rel"/>
</dbReference>
<protein>
    <recommendedName>
        <fullName evidence="4">5-methylthioadenosine/S-adenosylhomocysteine deaminase</fullName>
        <shortName evidence="4">MTA/SAH deaminase</shortName>
        <ecNumber evidence="4">3.5.4.28</ecNumber>
        <ecNumber evidence="4">3.5.4.31</ecNumber>
    </recommendedName>
</protein>
<evidence type="ECO:0000313" key="6">
    <source>
        <dbReference type="EMBL" id="MFC4768982.1"/>
    </source>
</evidence>
<feature type="binding site" evidence="4">
    <location>
        <position position="298"/>
    </location>
    <ligand>
        <name>substrate</name>
    </ligand>
</feature>
<feature type="binding site" evidence="4">
    <location>
        <position position="183"/>
    </location>
    <ligand>
        <name>substrate</name>
    </ligand>
</feature>
<feature type="binding site" evidence="4">
    <location>
        <position position="213"/>
    </location>
    <ligand>
        <name>substrate</name>
    </ligand>
</feature>